<dbReference type="EMBL" id="CP051140">
    <property type="protein sequence ID" value="QIW97954.1"/>
    <property type="molecule type" value="Genomic_DNA"/>
</dbReference>
<gene>
    <name evidence="2" type="ORF">AMS68_003472</name>
</gene>
<dbReference type="AlphaFoldDB" id="A0A6H0XTI8"/>
<evidence type="ECO:0000313" key="3">
    <source>
        <dbReference type="Proteomes" id="UP000503462"/>
    </source>
</evidence>
<sequence>MASADQSRRGTRESPDPPYRATGSAADLWQSAQHSPVKQELGSALYYDEDDILVQSGENSRAPHYVNPASLQPQSLVRRSWQPFRPLERLSGTDEEDPQHSSPGSFSRVTGDVPRSSGLREWVAEPDPAADNATLGHNLASSSRSHQPTRPSRYERNSDALIRDRPSVAPRAELVDLAQWPAEGDISDGERKRLRHEWKEQGKPRCERSVWYRGQFIGLCFGEHHPHLHNSLQATLNALKRREESIAAAAAAEEAKAQESSTAAAGAETQHARAFQVTLSKSAKKRAAKRARAEVTARDADVQDLAKRSPPAAETKAEAEQPKQHKRRGNYCQRCRINHRGPCRKCFFCTRGWHANPCKGPQSASVAQSANPYAAALQQSVTNQVSAAQQPVAQTPQNMLRFGANPAVPAAPSGLDQTALSGSDRLLSFIFNQVHDALAMATSGSTANFPGLANPTPSDEIIGPFRTPATPAVASAPASVAVVASSNAAKRSKVVIPPTGPGQHKL</sequence>
<accession>A0A6H0XTI8</accession>
<organism evidence="2 3">
    <name type="scientific">Peltaster fructicola</name>
    <dbReference type="NCBI Taxonomy" id="286661"/>
    <lineage>
        <taxon>Eukaryota</taxon>
        <taxon>Fungi</taxon>
        <taxon>Dikarya</taxon>
        <taxon>Ascomycota</taxon>
        <taxon>Pezizomycotina</taxon>
        <taxon>Dothideomycetes</taxon>
        <taxon>Dothideomycetes incertae sedis</taxon>
        <taxon>Peltaster</taxon>
    </lineage>
</organism>
<feature type="compositionally biased region" description="Polar residues" evidence="1">
    <location>
        <begin position="139"/>
        <end position="150"/>
    </location>
</feature>
<feature type="region of interest" description="Disordered" evidence="1">
    <location>
        <begin position="58"/>
        <end position="167"/>
    </location>
</feature>
<proteinExistence type="predicted"/>
<evidence type="ECO:0000313" key="2">
    <source>
        <dbReference type="EMBL" id="QIW97954.1"/>
    </source>
</evidence>
<feature type="region of interest" description="Disordered" evidence="1">
    <location>
        <begin position="1"/>
        <end position="37"/>
    </location>
</feature>
<reference evidence="2 3" key="1">
    <citation type="journal article" date="2016" name="Sci. Rep.">
        <title>Peltaster fructicola genome reveals evolution from an invasive phytopathogen to an ectophytic parasite.</title>
        <authorList>
            <person name="Xu C."/>
            <person name="Chen H."/>
            <person name="Gleason M.L."/>
            <person name="Xu J.R."/>
            <person name="Liu H."/>
            <person name="Zhang R."/>
            <person name="Sun G."/>
        </authorList>
    </citation>
    <scope>NUCLEOTIDE SEQUENCE [LARGE SCALE GENOMIC DNA]</scope>
    <source>
        <strain evidence="2 3">LNHT1506</strain>
    </source>
</reference>
<feature type="compositionally biased region" description="Basic and acidic residues" evidence="1">
    <location>
        <begin position="152"/>
        <end position="166"/>
    </location>
</feature>
<keyword evidence="3" id="KW-1185">Reference proteome</keyword>
<evidence type="ECO:0000256" key="1">
    <source>
        <dbReference type="SAM" id="MobiDB-lite"/>
    </source>
</evidence>
<feature type="region of interest" description="Disordered" evidence="1">
    <location>
        <begin position="288"/>
        <end position="328"/>
    </location>
</feature>
<feature type="compositionally biased region" description="Basic and acidic residues" evidence="1">
    <location>
        <begin position="1"/>
        <end position="15"/>
    </location>
</feature>
<feature type="compositionally biased region" description="Basic and acidic residues" evidence="1">
    <location>
        <begin position="291"/>
        <end position="307"/>
    </location>
</feature>
<dbReference type="Proteomes" id="UP000503462">
    <property type="component" value="Chromosome 2"/>
</dbReference>
<protein>
    <submittedName>
        <fullName evidence="2">Uncharacterized protein</fullName>
    </submittedName>
</protein>
<name>A0A6H0XTI8_9PEZI</name>